<dbReference type="Proteomes" id="UP000541136">
    <property type="component" value="Unassembled WGS sequence"/>
</dbReference>
<dbReference type="RefSeq" id="WP_043681006.1">
    <property type="nucleotide sequence ID" value="NZ_JACHIB010000019.1"/>
</dbReference>
<dbReference type="AlphaFoldDB" id="A0A7W9WQ16"/>
<name>A0A7W9WQ16_CASDE</name>
<comment type="caution">
    <text evidence="1">The sequence shown here is derived from an EMBL/GenBank/DDBJ whole genome shotgun (WGS) entry which is preliminary data.</text>
</comment>
<proteinExistence type="predicted"/>
<reference evidence="1 2" key="1">
    <citation type="submission" date="2020-08" db="EMBL/GenBank/DDBJ databases">
        <title>Genomic Encyclopedia of Type Strains, Phase IV (KMG-IV): sequencing the most valuable type-strain genomes for metagenomic binning, comparative biology and taxonomic classification.</title>
        <authorList>
            <person name="Goeker M."/>
        </authorList>
    </citation>
    <scope>NUCLEOTIDE SEQUENCE [LARGE SCALE GENOMIC DNA]</scope>
    <source>
        <strain evidence="1 2">DSM 12141</strain>
    </source>
</reference>
<protein>
    <submittedName>
        <fullName evidence="1">Uncharacterized protein</fullName>
    </submittedName>
</protein>
<organism evidence="1 2">
    <name type="scientific">Castellaniella defragrans</name>
    <name type="common">Alcaligenes defragrans</name>
    <dbReference type="NCBI Taxonomy" id="75697"/>
    <lineage>
        <taxon>Bacteria</taxon>
        <taxon>Pseudomonadati</taxon>
        <taxon>Pseudomonadota</taxon>
        <taxon>Betaproteobacteria</taxon>
        <taxon>Burkholderiales</taxon>
        <taxon>Alcaligenaceae</taxon>
        <taxon>Castellaniella</taxon>
    </lineage>
</organism>
<evidence type="ECO:0000313" key="1">
    <source>
        <dbReference type="EMBL" id="MBB6085039.1"/>
    </source>
</evidence>
<dbReference type="EMBL" id="JACHIB010000019">
    <property type="protein sequence ID" value="MBB6085039.1"/>
    <property type="molecule type" value="Genomic_DNA"/>
</dbReference>
<sequence length="62" mass="7185">MKTLQNTDIRLTDALERQLLEEAINAQQEYALDHAIKQMFHKVASFFKAPEGRVHHSVRTAH</sequence>
<evidence type="ECO:0000313" key="2">
    <source>
        <dbReference type="Proteomes" id="UP000541136"/>
    </source>
</evidence>
<gene>
    <name evidence="1" type="ORF">HNR28_003092</name>
</gene>
<accession>A0A7W9WQ16</accession>